<dbReference type="GO" id="GO:0005886">
    <property type="term" value="C:plasma membrane"/>
    <property type="evidence" value="ECO:0007669"/>
    <property type="project" value="TreeGrafter"/>
</dbReference>
<evidence type="ECO:0000256" key="11">
    <source>
        <dbReference type="SAM" id="Phobius"/>
    </source>
</evidence>
<proteinExistence type="inferred from homology"/>
<gene>
    <name evidence="12" type="primary">atpB_37</name>
    <name evidence="12" type="ORF">SDC9_158244</name>
</gene>
<dbReference type="SUPFAM" id="SSF81336">
    <property type="entry name" value="F1F0 ATP synthase subunit A"/>
    <property type="match status" value="1"/>
</dbReference>
<dbReference type="InterPro" id="IPR035908">
    <property type="entry name" value="F0_ATP_A_sf"/>
</dbReference>
<dbReference type="GO" id="GO:0042777">
    <property type="term" value="P:proton motive force-driven plasma membrane ATP synthesis"/>
    <property type="evidence" value="ECO:0007669"/>
    <property type="project" value="TreeGrafter"/>
</dbReference>
<evidence type="ECO:0000256" key="4">
    <source>
        <dbReference type="ARBA" id="ARBA00022547"/>
    </source>
</evidence>
<dbReference type="Gene3D" id="1.20.120.220">
    <property type="entry name" value="ATP synthase, F0 complex, subunit A"/>
    <property type="match status" value="1"/>
</dbReference>
<name>A0A645FBF7_9ZZZZ</name>
<evidence type="ECO:0000313" key="12">
    <source>
        <dbReference type="EMBL" id="MPN10946.1"/>
    </source>
</evidence>
<comment type="caution">
    <text evidence="12">The sequence shown here is derived from an EMBL/GenBank/DDBJ whole genome shotgun (WGS) entry which is preliminary data.</text>
</comment>
<keyword evidence="7 11" id="KW-1133">Transmembrane helix</keyword>
<dbReference type="PROSITE" id="PS00449">
    <property type="entry name" value="ATPASE_A"/>
    <property type="match status" value="1"/>
</dbReference>
<dbReference type="PANTHER" id="PTHR42823">
    <property type="entry name" value="ATP SYNTHASE SUBUNIT A, CHLOROPLASTIC"/>
    <property type="match status" value="1"/>
</dbReference>
<dbReference type="GO" id="GO:0046933">
    <property type="term" value="F:proton-transporting ATP synthase activity, rotational mechanism"/>
    <property type="evidence" value="ECO:0007669"/>
    <property type="project" value="TreeGrafter"/>
</dbReference>
<accession>A0A645FBF7</accession>
<sequence>MLGLFGQRPVTADVNTTFALAAITFVLIQRQALKSYGLIGKMKEMAQPYPFMFPLKIIEQLSFPISLSFRLFGNILGGVIVIEMLLEGLATASEALHLPIPLLDAVIPMPANFFFDIFEPVLQAFIFTMLTMVFITMEIATRDEEH</sequence>
<organism evidence="12">
    <name type="scientific">bioreactor metagenome</name>
    <dbReference type="NCBI Taxonomy" id="1076179"/>
    <lineage>
        <taxon>unclassified sequences</taxon>
        <taxon>metagenomes</taxon>
        <taxon>ecological metagenomes</taxon>
    </lineage>
</organism>
<dbReference type="GO" id="GO:0045259">
    <property type="term" value="C:proton-transporting ATP synthase complex"/>
    <property type="evidence" value="ECO:0007669"/>
    <property type="project" value="UniProtKB-KW"/>
</dbReference>
<evidence type="ECO:0000256" key="5">
    <source>
        <dbReference type="ARBA" id="ARBA00022692"/>
    </source>
</evidence>
<evidence type="ECO:0000256" key="9">
    <source>
        <dbReference type="ARBA" id="ARBA00023136"/>
    </source>
</evidence>
<evidence type="ECO:0000256" key="8">
    <source>
        <dbReference type="ARBA" id="ARBA00023065"/>
    </source>
</evidence>
<dbReference type="Pfam" id="PF00119">
    <property type="entry name" value="ATP-synt_A"/>
    <property type="match status" value="1"/>
</dbReference>
<keyword evidence="4" id="KW-0138">CF(0)</keyword>
<feature type="transmembrane region" description="Helical" evidence="11">
    <location>
        <begin position="61"/>
        <end position="86"/>
    </location>
</feature>
<evidence type="ECO:0000256" key="3">
    <source>
        <dbReference type="ARBA" id="ARBA00022448"/>
    </source>
</evidence>
<evidence type="ECO:0000256" key="6">
    <source>
        <dbReference type="ARBA" id="ARBA00022781"/>
    </source>
</evidence>
<dbReference type="CDD" id="cd00310">
    <property type="entry name" value="ATP-synt_Fo_a_6"/>
    <property type="match status" value="1"/>
</dbReference>
<feature type="transmembrane region" description="Helical" evidence="11">
    <location>
        <begin position="121"/>
        <end position="140"/>
    </location>
</feature>
<keyword evidence="8" id="KW-0406">Ion transport</keyword>
<evidence type="ECO:0000256" key="7">
    <source>
        <dbReference type="ARBA" id="ARBA00022989"/>
    </source>
</evidence>
<keyword evidence="3" id="KW-0813">Transport</keyword>
<keyword evidence="5 11" id="KW-0812">Transmembrane</keyword>
<keyword evidence="9 11" id="KW-0472">Membrane</keyword>
<dbReference type="InterPro" id="IPR000568">
    <property type="entry name" value="ATP_synth_F0_asu"/>
</dbReference>
<keyword evidence="6" id="KW-0375">Hydrogen ion transport</keyword>
<dbReference type="InterPro" id="IPR023011">
    <property type="entry name" value="ATP_synth_F0_asu_AS"/>
</dbReference>
<evidence type="ECO:0000256" key="10">
    <source>
        <dbReference type="ARBA" id="ARBA00023310"/>
    </source>
</evidence>
<comment type="subcellular location">
    <subcellularLocation>
        <location evidence="1">Membrane</location>
        <topology evidence="1">Multi-pass membrane protein</topology>
    </subcellularLocation>
</comment>
<evidence type="ECO:0000256" key="2">
    <source>
        <dbReference type="ARBA" id="ARBA00006810"/>
    </source>
</evidence>
<reference evidence="12" key="1">
    <citation type="submission" date="2019-08" db="EMBL/GenBank/DDBJ databases">
        <authorList>
            <person name="Kucharzyk K."/>
            <person name="Murdoch R.W."/>
            <person name="Higgins S."/>
            <person name="Loffler F."/>
        </authorList>
    </citation>
    <scope>NUCLEOTIDE SEQUENCE</scope>
</reference>
<dbReference type="AlphaFoldDB" id="A0A645FBF7"/>
<dbReference type="PANTHER" id="PTHR42823:SF3">
    <property type="entry name" value="ATP SYNTHASE SUBUNIT A, CHLOROPLASTIC"/>
    <property type="match status" value="1"/>
</dbReference>
<evidence type="ECO:0000256" key="1">
    <source>
        <dbReference type="ARBA" id="ARBA00004141"/>
    </source>
</evidence>
<dbReference type="InterPro" id="IPR045082">
    <property type="entry name" value="ATP_syn_F0_a_bact/chloroplast"/>
</dbReference>
<protein>
    <submittedName>
        <fullName evidence="12">ATP synthase subunit a</fullName>
    </submittedName>
</protein>
<dbReference type="EMBL" id="VSSQ01057133">
    <property type="protein sequence ID" value="MPN10946.1"/>
    <property type="molecule type" value="Genomic_DNA"/>
</dbReference>
<keyword evidence="10" id="KW-0066">ATP synthesis</keyword>
<comment type="similarity">
    <text evidence="2">Belongs to the ATPase A chain family.</text>
</comment>
<dbReference type="PRINTS" id="PR00123">
    <property type="entry name" value="ATPASEA"/>
</dbReference>